<gene>
    <name evidence="3" type="ORF">GGX14DRAFT_644132</name>
</gene>
<dbReference type="EMBL" id="JARJCW010000041">
    <property type="protein sequence ID" value="KAJ7206105.1"/>
    <property type="molecule type" value="Genomic_DNA"/>
</dbReference>
<evidence type="ECO:0000313" key="4">
    <source>
        <dbReference type="Proteomes" id="UP001219525"/>
    </source>
</evidence>
<feature type="region of interest" description="Disordered" evidence="1">
    <location>
        <begin position="485"/>
        <end position="509"/>
    </location>
</feature>
<keyword evidence="4" id="KW-1185">Reference proteome</keyword>
<reference evidence="3" key="1">
    <citation type="submission" date="2023-03" db="EMBL/GenBank/DDBJ databases">
        <title>Massive genome expansion in bonnet fungi (Mycena s.s.) driven by repeated elements and novel gene families across ecological guilds.</title>
        <authorList>
            <consortium name="Lawrence Berkeley National Laboratory"/>
            <person name="Harder C.B."/>
            <person name="Miyauchi S."/>
            <person name="Viragh M."/>
            <person name="Kuo A."/>
            <person name="Thoen E."/>
            <person name="Andreopoulos B."/>
            <person name="Lu D."/>
            <person name="Skrede I."/>
            <person name="Drula E."/>
            <person name="Henrissat B."/>
            <person name="Morin E."/>
            <person name="Kohler A."/>
            <person name="Barry K."/>
            <person name="LaButti K."/>
            <person name="Morin E."/>
            <person name="Salamov A."/>
            <person name="Lipzen A."/>
            <person name="Mereny Z."/>
            <person name="Hegedus B."/>
            <person name="Baldrian P."/>
            <person name="Stursova M."/>
            <person name="Weitz H."/>
            <person name="Taylor A."/>
            <person name="Grigoriev I.V."/>
            <person name="Nagy L.G."/>
            <person name="Martin F."/>
            <person name="Kauserud H."/>
        </authorList>
    </citation>
    <scope>NUCLEOTIDE SEQUENCE</scope>
    <source>
        <strain evidence="3">9144</strain>
    </source>
</reference>
<dbReference type="InterPro" id="IPR046496">
    <property type="entry name" value="DUF6589"/>
</dbReference>
<feature type="region of interest" description="Disordered" evidence="1">
    <location>
        <begin position="982"/>
        <end position="1062"/>
    </location>
</feature>
<feature type="domain" description="DUF6589" evidence="2">
    <location>
        <begin position="428"/>
        <end position="903"/>
    </location>
</feature>
<sequence length="1062" mass="119003">MDPAQQSGSHPLLRVPRAYKKTPVPLPPVSLPPPPPPDSANYRPLAPTIAVQGPAVPGPSIQHASTLFFHTQPRMRAKPQTAAQKEAAKFNRMEQFLSDFPFDSLGDFLAILFHNRPHGKPDCRGTTHATMVGRFLHGLDQIRIADILPLLYHHGSGYPSINGAHAEEQELMFSTRGAPEDIRNTRPFMSTWAARIVAAEVRRQVGRLTKENPDDPSYHVHLRASANERSTAHVVSWRDLESWSLKKVEACYWRRGAGDLVMFITEAAAAPLSRMVLPLFGPDVHILWFIQISAVSAFIISRNRYANGDLAMILGIWLFACKSHIDIKGTYRRLGTSVADSTSRMALNSMTTSSLEELRTKVQITLEGGRIGVCLIVDNVQEYYEVYEQGIGRQNELKVGTAATCIELDECEPGTFDAKDYQARVAKNERATLTTDGLFDDLDWEHIHRVMPLHWARVLAEFSPHFLPLLSEIAARFRSAPIAKRRMREGRKSRGQPVGTNSEHSTETQGMERALADFARQIGLNPEQLKDFLFWIRGDGASYANVLRLTKYCAPLGTFSNRISTPEIWHTGATDLNSTAANHYGPATSPNPSSLSKCSNAAGLKRPSNIKSVDYYPTVRNFELIWIAHVLDCWRLRVFFAVEDLKVYIDSLATNNRLPDLGALVRDASILTERYTSQAAILRSLSAAASTNPALINKVPEGSPWVAPLAAPDPSNMPGLVDIVDGAEAPVPAAPKDTPDVPKAHEESADFDGNRVLRNSQIFLTNFGWWLEFSYAVPEGDIGRVWEIMKLWIFKFAGSSHQNYMAYLLEVYCMLRYELSNATRNAILDHWLLNITGELGKWKPGDLLQEHYNRWLEDMIQQHGGEFDSKFYRQTISPNVEHFLRIKEEIATAFSLKRRSKTHTFPHQRDELQLLLTLFKEEEVHVFRVAGVWRTACSGRPGRPNALIIPQSQQAQQFQLISATLFPIHSLDIISLDSVGELSTIDPNEPDDDGEDRSSGYQLNSGSDFAMFTDPKTGWMEHFDDAGQEESEEGLNEPPDEEAESPDPKLNTYLDEDVVHGE</sequence>
<protein>
    <recommendedName>
        <fullName evidence="2">DUF6589 domain-containing protein</fullName>
    </recommendedName>
</protein>
<evidence type="ECO:0000313" key="3">
    <source>
        <dbReference type="EMBL" id="KAJ7206105.1"/>
    </source>
</evidence>
<accession>A0AAD6VCP0</accession>
<feature type="compositionally biased region" description="Polar residues" evidence="1">
    <location>
        <begin position="498"/>
        <end position="509"/>
    </location>
</feature>
<dbReference type="Pfam" id="PF20231">
    <property type="entry name" value="DUF6589"/>
    <property type="match status" value="1"/>
</dbReference>
<feature type="region of interest" description="Disordered" evidence="1">
    <location>
        <begin position="1"/>
        <end position="44"/>
    </location>
</feature>
<proteinExistence type="predicted"/>
<feature type="compositionally biased region" description="Basic residues" evidence="1">
    <location>
        <begin position="485"/>
        <end position="494"/>
    </location>
</feature>
<dbReference type="AlphaFoldDB" id="A0AAD6VCP0"/>
<evidence type="ECO:0000256" key="1">
    <source>
        <dbReference type="SAM" id="MobiDB-lite"/>
    </source>
</evidence>
<evidence type="ECO:0000259" key="2">
    <source>
        <dbReference type="Pfam" id="PF20231"/>
    </source>
</evidence>
<name>A0AAD6VCP0_9AGAR</name>
<dbReference type="Proteomes" id="UP001219525">
    <property type="component" value="Unassembled WGS sequence"/>
</dbReference>
<feature type="compositionally biased region" description="Acidic residues" evidence="1">
    <location>
        <begin position="1026"/>
        <end position="1045"/>
    </location>
</feature>
<feature type="compositionally biased region" description="Pro residues" evidence="1">
    <location>
        <begin position="24"/>
        <end position="38"/>
    </location>
</feature>
<organism evidence="3 4">
    <name type="scientific">Mycena pura</name>
    <dbReference type="NCBI Taxonomy" id="153505"/>
    <lineage>
        <taxon>Eukaryota</taxon>
        <taxon>Fungi</taxon>
        <taxon>Dikarya</taxon>
        <taxon>Basidiomycota</taxon>
        <taxon>Agaricomycotina</taxon>
        <taxon>Agaricomycetes</taxon>
        <taxon>Agaricomycetidae</taxon>
        <taxon>Agaricales</taxon>
        <taxon>Marasmiineae</taxon>
        <taxon>Mycenaceae</taxon>
        <taxon>Mycena</taxon>
    </lineage>
</organism>
<comment type="caution">
    <text evidence="3">The sequence shown here is derived from an EMBL/GenBank/DDBJ whole genome shotgun (WGS) entry which is preliminary data.</text>
</comment>